<dbReference type="Pfam" id="PF13656">
    <property type="entry name" value="RNA_pol_L_2"/>
    <property type="match status" value="1"/>
</dbReference>
<comment type="pathway">
    <text evidence="3">Amine and polyamine biosynthesis; carnitine biosynthesis.</text>
</comment>
<dbReference type="FunFam" id="3.30.1360.10:FF:000006">
    <property type="entry name" value="DNA-directed RNA polymerases I and III subunit RPAC2"/>
    <property type="match status" value="1"/>
</dbReference>
<comment type="similarity">
    <text evidence="10">Belongs to the archaeal Rpo11/eukaryotic RPB11/RPC19 RNA polymerase subunit family.</text>
</comment>
<feature type="domain" description="DNA-directed RNA polymerase RBP11-like dimerisation" evidence="13">
    <location>
        <begin position="297"/>
        <end position="367"/>
    </location>
</feature>
<dbReference type="GO" id="GO:0000428">
    <property type="term" value="C:DNA-directed RNA polymerase complex"/>
    <property type="evidence" value="ECO:0007669"/>
    <property type="project" value="UniProtKB-KW"/>
</dbReference>
<dbReference type="GO" id="GO:0003899">
    <property type="term" value="F:DNA-directed RNA polymerase activity"/>
    <property type="evidence" value="ECO:0007669"/>
    <property type="project" value="InterPro"/>
</dbReference>
<accession>A0A194PJ84</accession>
<dbReference type="PANTHER" id="PTHR10696:SF51">
    <property type="entry name" value="TRIMETHYLLYSINE DIOXYGENASE, MITOCHONDRIAL"/>
    <property type="match status" value="1"/>
</dbReference>
<dbReference type="EMBL" id="KQ459606">
    <property type="protein sequence ID" value="KPI91145.1"/>
    <property type="molecule type" value="Genomic_DNA"/>
</dbReference>
<dbReference type="SUPFAM" id="SSF51197">
    <property type="entry name" value="Clavaminate synthase-like"/>
    <property type="match status" value="1"/>
</dbReference>
<dbReference type="Proteomes" id="UP000053268">
    <property type="component" value="Unassembled WGS sequence"/>
</dbReference>
<keyword evidence="14" id="KW-0223">Dioxygenase</keyword>
<dbReference type="InterPro" id="IPR008193">
    <property type="entry name" value="RNA_pol_Rpb11_13-16kDa_CS"/>
</dbReference>
<dbReference type="GO" id="GO:0006351">
    <property type="term" value="P:DNA-templated transcription"/>
    <property type="evidence" value="ECO:0007669"/>
    <property type="project" value="InterPro"/>
</dbReference>
<evidence type="ECO:0000256" key="2">
    <source>
        <dbReference type="ARBA" id="ARBA00004123"/>
    </source>
</evidence>
<keyword evidence="5" id="KW-0240">DNA-directed RNA polymerase</keyword>
<dbReference type="InterPro" id="IPR033898">
    <property type="entry name" value="RNAP_AC19"/>
</dbReference>
<gene>
    <name evidence="14" type="ORF">RR46_14649</name>
</gene>
<keyword evidence="8" id="KW-0804">Transcription</keyword>
<dbReference type="GO" id="GO:0005739">
    <property type="term" value="C:mitochondrion"/>
    <property type="evidence" value="ECO:0007669"/>
    <property type="project" value="TreeGrafter"/>
</dbReference>
<evidence type="ECO:0000256" key="7">
    <source>
        <dbReference type="ARBA" id="ARBA00023002"/>
    </source>
</evidence>
<evidence type="ECO:0000313" key="15">
    <source>
        <dbReference type="Proteomes" id="UP000053268"/>
    </source>
</evidence>
<evidence type="ECO:0000256" key="11">
    <source>
        <dbReference type="ARBA" id="ARBA00031757"/>
    </source>
</evidence>
<dbReference type="STRING" id="66420.A0A194PJ84"/>
<dbReference type="Pfam" id="PF02668">
    <property type="entry name" value="TauD"/>
    <property type="match status" value="1"/>
</dbReference>
<name>A0A194PJ84_PAPXU</name>
<dbReference type="GO" id="GO:0003677">
    <property type="term" value="F:DNA binding"/>
    <property type="evidence" value="ECO:0007669"/>
    <property type="project" value="InterPro"/>
</dbReference>
<dbReference type="InterPro" id="IPR036603">
    <property type="entry name" value="RBP11-like"/>
</dbReference>
<keyword evidence="7" id="KW-0560">Oxidoreductase</keyword>
<dbReference type="CDD" id="cd07029">
    <property type="entry name" value="RNAP_I_III_AC19"/>
    <property type="match status" value="1"/>
</dbReference>
<dbReference type="AlphaFoldDB" id="A0A194PJ84"/>
<evidence type="ECO:0000256" key="10">
    <source>
        <dbReference type="ARBA" id="ARBA00025751"/>
    </source>
</evidence>
<dbReference type="Gene3D" id="3.60.130.10">
    <property type="entry name" value="Clavaminate synthase-like"/>
    <property type="match status" value="1"/>
</dbReference>
<dbReference type="GO" id="GO:0051213">
    <property type="term" value="F:dioxygenase activity"/>
    <property type="evidence" value="ECO:0007669"/>
    <property type="project" value="UniProtKB-KW"/>
</dbReference>
<evidence type="ECO:0000256" key="6">
    <source>
        <dbReference type="ARBA" id="ARBA00022873"/>
    </source>
</evidence>
<evidence type="ECO:0000259" key="13">
    <source>
        <dbReference type="Pfam" id="PF13656"/>
    </source>
</evidence>
<evidence type="ECO:0000256" key="3">
    <source>
        <dbReference type="ARBA" id="ARBA00005022"/>
    </source>
</evidence>
<dbReference type="InterPro" id="IPR003819">
    <property type="entry name" value="TauD/TfdA-like"/>
</dbReference>
<evidence type="ECO:0000256" key="8">
    <source>
        <dbReference type="ARBA" id="ARBA00023163"/>
    </source>
</evidence>
<dbReference type="GO" id="GO:0046983">
    <property type="term" value="F:protein dimerization activity"/>
    <property type="evidence" value="ECO:0007669"/>
    <property type="project" value="InterPro"/>
</dbReference>
<keyword evidence="9" id="KW-0539">Nucleus</keyword>
<dbReference type="InterPro" id="IPR009025">
    <property type="entry name" value="RBP11-like_dimer"/>
</dbReference>
<dbReference type="Gene3D" id="3.30.1360.10">
    <property type="entry name" value="RNA polymerase, RBP11-like subunit"/>
    <property type="match status" value="1"/>
</dbReference>
<dbReference type="GO" id="GO:0045329">
    <property type="term" value="P:carnitine biosynthetic process"/>
    <property type="evidence" value="ECO:0007669"/>
    <property type="project" value="UniProtKB-KW"/>
</dbReference>
<evidence type="ECO:0000256" key="1">
    <source>
        <dbReference type="ARBA" id="ARBA00001961"/>
    </source>
</evidence>
<comment type="subcellular location">
    <subcellularLocation>
        <location evidence="2">Nucleus</location>
    </subcellularLocation>
</comment>
<evidence type="ECO:0000259" key="12">
    <source>
        <dbReference type="Pfam" id="PF02668"/>
    </source>
</evidence>
<organism evidence="14 15">
    <name type="scientific">Papilio xuthus</name>
    <name type="common">Asian swallowtail butterfly</name>
    <dbReference type="NCBI Taxonomy" id="66420"/>
    <lineage>
        <taxon>Eukaryota</taxon>
        <taxon>Metazoa</taxon>
        <taxon>Ecdysozoa</taxon>
        <taxon>Arthropoda</taxon>
        <taxon>Hexapoda</taxon>
        <taxon>Insecta</taxon>
        <taxon>Pterygota</taxon>
        <taxon>Neoptera</taxon>
        <taxon>Endopterygota</taxon>
        <taxon>Lepidoptera</taxon>
        <taxon>Glossata</taxon>
        <taxon>Ditrysia</taxon>
        <taxon>Papilionoidea</taxon>
        <taxon>Papilionidae</taxon>
        <taxon>Papilioninae</taxon>
        <taxon>Papilio</taxon>
    </lineage>
</organism>
<keyword evidence="15" id="KW-1185">Reference proteome</keyword>
<keyword evidence="6" id="KW-0124">Carnitine biosynthesis</keyword>
<dbReference type="InterPro" id="IPR042098">
    <property type="entry name" value="TauD-like_sf"/>
</dbReference>
<protein>
    <recommendedName>
        <fullName evidence="4">DNA-directed RNA polymerases I and III subunit RPAC2</fullName>
    </recommendedName>
    <alternativeName>
        <fullName evidence="11">DNA-directed RNA polymerase I subunit D</fullName>
    </alternativeName>
</protein>
<sequence length="380" mass="43591">MNSSHNTLLLLEIKNVTHANGTVSVQFGGQSIEFERDDDHKSIYKSDFLIQFDYKTWKNKLRRKPVLWYGKKVAENIARISCNDFLNTKDGASAVFKSILDYGVALIENVDATVEATEDICKALGGVQHTMFGGMWLVHTKFDHADTAYTNIPLATHTDNTYFTEAAGLQIFQGLEHTNGSGGETILVDGFYGAQRLKEEYPEDYEFLTTFEVDAEYLEDGHHHRYSAPVIILNENKDVKQIRFNVYDRTPMAFASRKQCRAYYRALKHLSKYYENPSNQWKIKLTPGDEESGLTCRTYVFQDESHTLGNALKCIINRYDDVDFCGYTVPHPAESKMHFRIQTKETPALEVLKRGLKDLQKVCDHTIDLFEKEVKEFNKT</sequence>
<reference evidence="14 15" key="1">
    <citation type="journal article" date="2015" name="Nat. Commun.">
        <title>Outbred genome sequencing and CRISPR/Cas9 gene editing in butterflies.</title>
        <authorList>
            <person name="Li X."/>
            <person name="Fan D."/>
            <person name="Zhang W."/>
            <person name="Liu G."/>
            <person name="Zhang L."/>
            <person name="Zhao L."/>
            <person name="Fang X."/>
            <person name="Chen L."/>
            <person name="Dong Y."/>
            <person name="Chen Y."/>
            <person name="Ding Y."/>
            <person name="Zhao R."/>
            <person name="Feng M."/>
            <person name="Zhu Y."/>
            <person name="Feng Y."/>
            <person name="Jiang X."/>
            <person name="Zhu D."/>
            <person name="Xiang H."/>
            <person name="Feng X."/>
            <person name="Li S."/>
            <person name="Wang J."/>
            <person name="Zhang G."/>
            <person name="Kronforst M.R."/>
            <person name="Wang W."/>
        </authorList>
    </citation>
    <scope>NUCLEOTIDE SEQUENCE [LARGE SCALE GENOMIC DNA]</scope>
    <source>
        <strain evidence="14">Ya'a_city_454_Px</strain>
        <tissue evidence="14">Whole body</tissue>
    </source>
</reference>
<evidence type="ECO:0000256" key="9">
    <source>
        <dbReference type="ARBA" id="ARBA00023242"/>
    </source>
</evidence>
<evidence type="ECO:0000256" key="4">
    <source>
        <dbReference type="ARBA" id="ARBA00022079"/>
    </source>
</evidence>
<dbReference type="HAMAP" id="MF_00261">
    <property type="entry name" value="RNApol_arch_Rpo11"/>
    <property type="match status" value="1"/>
</dbReference>
<proteinExistence type="inferred from homology"/>
<dbReference type="InterPro" id="IPR022905">
    <property type="entry name" value="Rpo11-like"/>
</dbReference>
<comment type="cofactor">
    <cofactor evidence="1">
        <name>L-ascorbate</name>
        <dbReference type="ChEBI" id="CHEBI:38290"/>
    </cofactor>
</comment>
<dbReference type="PANTHER" id="PTHR10696">
    <property type="entry name" value="GAMMA-BUTYROBETAINE HYDROXYLASE-RELATED"/>
    <property type="match status" value="1"/>
</dbReference>
<dbReference type="GO" id="GO:0005634">
    <property type="term" value="C:nucleus"/>
    <property type="evidence" value="ECO:0007669"/>
    <property type="project" value="UniProtKB-SubCell"/>
</dbReference>
<evidence type="ECO:0000313" key="14">
    <source>
        <dbReference type="EMBL" id="KPI91145.1"/>
    </source>
</evidence>
<dbReference type="SUPFAM" id="SSF55257">
    <property type="entry name" value="RBP11-like subunits of RNA polymerase"/>
    <property type="match status" value="1"/>
</dbReference>
<evidence type="ECO:0000256" key="5">
    <source>
        <dbReference type="ARBA" id="ARBA00022478"/>
    </source>
</evidence>
<dbReference type="PROSITE" id="PS01154">
    <property type="entry name" value="RNA_POL_L_13KD"/>
    <property type="match status" value="1"/>
</dbReference>
<dbReference type="InterPro" id="IPR050411">
    <property type="entry name" value="AlphaKG_dependent_hydroxylases"/>
</dbReference>
<feature type="domain" description="TauD/TfdA-like" evidence="12">
    <location>
        <begin position="79"/>
        <end position="289"/>
    </location>
</feature>